<proteinExistence type="predicted"/>
<comment type="caution">
    <text evidence="2">The sequence shown here is derived from an EMBL/GenBank/DDBJ whole genome shotgun (WGS) entry which is preliminary data.</text>
</comment>
<sequence length="133" mass="15318">MSNDQAIKQRCRGPYRAINFAEKLKLFDDQWQARVVAEMNDYQFKLVRIEGDFVWHEHADTDETFIVLDGQLRIDMRDGSVLLSAGEMFVVPKGTEHKPYAEHEVKLLLIEPRGVKNTGGDINERTAANDVWI</sequence>
<evidence type="ECO:0000259" key="1">
    <source>
        <dbReference type="PROSITE" id="PS50042"/>
    </source>
</evidence>
<dbReference type="InterPro" id="IPR000595">
    <property type="entry name" value="cNMP-bd_dom"/>
</dbReference>
<reference evidence="3" key="1">
    <citation type="submission" date="2018-05" db="EMBL/GenBank/DDBJ databases">
        <authorList>
            <person name="Feng T."/>
        </authorList>
    </citation>
    <scope>NUCLEOTIDE SEQUENCE [LARGE SCALE GENOMIC DNA]</scope>
    <source>
        <strain evidence="3">S27</strain>
    </source>
</reference>
<evidence type="ECO:0000313" key="2">
    <source>
        <dbReference type="EMBL" id="RDK02329.1"/>
    </source>
</evidence>
<dbReference type="InterPro" id="IPR013096">
    <property type="entry name" value="Cupin_2"/>
</dbReference>
<dbReference type="PROSITE" id="PS50042">
    <property type="entry name" value="CNMP_BINDING_3"/>
    <property type="match status" value="1"/>
</dbReference>
<feature type="domain" description="Cyclic nucleotide-binding" evidence="1">
    <location>
        <begin position="23"/>
        <end position="89"/>
    </location>
</feature>
<dbReference type="InterPro" id="IPR011051">
    <property type="entry name" value="RmlC_Cupin_sf"/>
</dbReference>
<dbReference type="InterPro" id="IPR052044">
    <property type="entry name" value="PKS_Associated_Protein"/>
</dbReference>
<gene>
    <name evidence="2" type="ORF">DLM46_12065</name>
</gene>
<dbReference type="Gene3D" id="2.60.120.10">
    <property type="entry name" value="Jelly Rolls"/>
    <property type="match status" value="1"/>
</dbReference>
<protein>
    <submittedName>
        <fullName evidence="2">Cupin</fullName>
    </submittedName>
</protein>
<dbReference type="SUPFAM" id="SSF51182">
    <property type="entry name" value="RmlC-like cupins"/>
    <property type="match status" value="1"/>
</dbReference>
<dbReference type="PANTHER" id="PTHR36114:SF1">
    <property type="entry name" value="16.7 KDA PROTEIN IN WHIE LOCUS"/>
    <property type="match status" value="1"/>
</dbReference>
<dbReference type="PANTHER" id="PTHR36114">
    <property type="entry name" value="16.7 KDA PROTEIN IN WHIE LOCUS"/>
    <property type="match status" value="1"/>
</dbReference>
<dbReference type="InterPro" id="IPR014710">
    <property type="entry name" value="RmlC-like_jellyroll"/>
</dbReference>
<dbReference type="EMBL" id="QHKS01000007">
    <property type="protein sequence ID" value="RDK02329.1"/>
    <property type="molecule type" value="Genomic_DNA"/>
</dbReference>
<dbReference type="Proteomes" id="UP000254875">
    <property type="component" value="Unassembled WGS sequence"/>
</dbReference>
<dbReference type="AlphaFoldDB" id="A0A370N9P8"/>
<dbReference type="RefSeq" id="WP_115101009.1">
    <property type="nucleotide sequence ID" value="NZ_QHKS01000007.1"/>
</dbReference>
<name>A0A370N9P8_9BURK</name>
<keyword evidence="3" id="KW-1185">Reference proteome</keyword>
<accession>A0A370N9P8</accession>
<dbReference type="CDD" id="cd02226">
    <property type="entry name" value="cupin_YdbB-like"/>
    <property type="match status" value="1"/>
</dbReference>
<organism evidence="2 3">
    <name type="scientific">Paraburkholderia lacunae</name>
    <dbReference type="NCBI Taxonomy" id="2211104"/>
    <lineage>
        <taxon>Bacteria</taxon>
        <taxon>Pseudomonadati</taxon>
        <taxon>Pseudomonadota</taxon>
        <taxon>Betaproteobacteria</taxon>
        <taxon>Burkholderiales</taxon>
        <taxon>Burkholderiaceae</taxon>
        <taxon>Paraburkholderia</taxon>
    </lineage>
</organism>
<evidence type="ECO:0000313" key="3">
    <source>
        <dbReference type="Proteomes" id="UP000254875"/>
    </source>
</evidence>
<dbReference type="OrthoDB" id="9794183at2"/>
<dbReference type="Pfam" id="PF07883">
    <property type="entry name" value="Cupin_2"/>
    <property type="match status" value="1"/>
</dbReference>